<evidence type="ECO:0000313" key="1">
    <source>
        <dbReference type="EMBL" id="VUC32647.1"/>
    </source>
</evidence>
<keyword evidence="2" id="KW-1185">Reference proteome</keyword>
<gene>
    <name evidence="1" type="ORF">CLO192961_LOCUS328892</name>
</gene>
<evidence type="ECO:0008006" key="3">
    <source>
        <dbReference type="Google" id="ProtNLM"/>
    </source>
</evidence>
<dbReference type="CDD" id="cd12148">
    <property type="entry name" value="fungal_TF_MHR"/>
    <property type="match status" value="1"/>
</dbReference>
<comment type="caution">
    <text evidence="1">The sequence shown here is derived from an EMBL/GenBank/DDBJ whole genome shotgun (WGS) entry which is preliminary data.</text>
</comment>
<organism evidence="1 2">
    <name type="scientific">Bionectria ochroleuca</name>
    <name type="common">Gliocladium roseum</name>
    <dbReference type="NCBI Taxonomy" id="29856"/>
    <lineage>
        <taxon>Eukaryota</taxon>
        <taxon>Fungi</taxon>
        <taxon>Dikarya</taxon>
        <taxon>Ascomycota</taxon>
        <taxon>Pezizomycotina</taxon>
        <taxon>Sordariomycetes</taxon>
        <taxon>Hypocreomycetidae</taxon>
        <taxon>Hypocreales</taxon>
        <taxon>Bionectriaceae</taxon>
        <taxon>Clonostachys</taxon>
    </lineage>
</organism>
<name>A0ABY6UMU8_BIOOC</name>
<reference evidence="1 2" key="1">
    <citation type="submission" date="2019-06" db="EMBL/GenBank/DDBJ databases">
        <authorList>
            <person name="Broberg M."/>
        </authorList>
    </citation>
    <scope>NUCLEOTIDE SEQUENCE [LARGE SCALE GENOMIC DNA]</scope>
</reference>
<proteinExistence type="predicted"/>
<dbReference type="Proteomes" id="UP000766486">
    <property type="component" value="Unassembled WGS sequence"/>
</dbReference>
<accession>A0ABY6UMU8</accession>
<sequence>MSTPFALASPTFRTVDQLEDETCWAVQHDNLGSTCAKSYIENVYFEVPVLDIGALCTSWQNHKAPFLPESPLHHALILATVSWLDKSTLIRHGFTSREEAFDVHLNKLKNCVAQPIEPLIEVQALLLAIYSLSYSGIRSGRDQSREWLQRVANHLKQGLSKKTKSRRVTCSSLRRRIWWSAFIAERLHYLRYALEEQKENLNPLFELSRQTAMPLTMEDLGSQYYFMVGETTNEYWCRIKQTSCFLQRKLICEQLDQIVCSSTLLHSTKTTTPDAAAKISAVAPSVAFFKHDVYFSTLQSLGEFFRLYQEGQGRPDRPDLMDSGNWALVTLRLNTYLLFSRALLAIARAPIITSGVPATQIHVWDIVRDNIVNDMTKKIIQGATGALHQVNINALNRTASILPLRAVICATRAFLYLSKARPSRDYSHIKSQLDVLLRTCAAASDELWTEGAFIDGDGTPYLLPELSMVAATPTSSFAPTPIGENLELLDEAIEEKRDLLSSFDELWNPPKLEHASPSSVIDLTER</sequence>
<evidence type="ECO:0000313" key="2">
    <source>
        <dbReference type="Proteomes" id="UP000766486"/>
    </source>
</evidence>
<protein>
    <recommendedName>
        <fullName evidence="3">Transcription factor domain-containing protein</fullName>
    </recommendedName>
</protein>
<dbReference type="EMBL" id="CABFNS010000851">
    <property type="protein sequence ID" value="VUC32647.1"/>
    <property type="molecule type" value="Genomic_DNA"/>
</dbReference>